<reference evidence="9 10" key="1">
    <citation type="submission" date="2014-12" db="EMBL/GenBank/DDBJ databases">
        <title>Whole genome sequencing of Sphingobium xenophagum OW59.</title>
        <authorList>
            <person name="Ohta Y."/>
            <person name="Nishi S."/>
            <person name="Hatada Y."/>
        </authorList>
    </citation>
    <scope>NUCLEOTIDE SEQUENCE [LARGE SCALE GENOMIC DNA]</scope>
    <source>
        <strain evidence="9 10">OW59</strain>
    </source>
</reference>
<dbReference type="PANTHER" id="PTHR30620:SF16">
    <property type="entry name" value="LYSOSOMAL BETA GLUCOSIDASE"/>
    <property type="match status" value="1"/>
</dbReference>
<keyword evidence="4 7" id="KW-0732">Signal</keyword>
<dbReference type="GO" id="GO:0009251">
    <property type="term" value="P:glucan catabolic process"/>
    <property type="evidence" value="ECO:0007669"/>
    <property type="project" value="TreeGrafter"/>
</dbReference>
<dbReference type="GO" id="GO:0008422">
    <property type="term" value="F:beta-glucosidase activity"/>
    <property type="evidence" value="ECO:0007669"/>
    <property type="project" value="UniProtKB-EC"/>
</dbReference>
<sequence>MALKELYRGVLLAPACVAGLFALATPLVAAGPEAPQWRDLNRNNQLDRYEDSRLSVQERVDDLMARMTIEEKVGLMVHASLPGQGSAIGVSSTGYDMARVRVMIEDGKINSFITRIVVKPAEFARQNNMVQKIAEGTRLGIPATISTDPRHHFQATIGASTTGGGFTLWPDTLGFAALDDADLVRRFGDMARQEYRAVGIHMALSPQADVGSEPRWSRFSATFGSDPATISRLAGAYVEGFQGGATGVTPTGVATVVKHWVGYGAEPEGFDGHNHYGRNVHLTDASFADHVRAFDGPLAAASEGVMPTYVALHGPSIGGKPVEPVGAGFSKQVLTDLLRGEKAYRGLIISDWSITRDCPQTCVSPDATHPQAPQAIGMPWGVETLSVADRFAKGVDAGIDQFGGVDDATPILEGVRSGAISVERIDDSARRILALKFRQGLFDNPYVDEQAAARLVGNAAWQSEADKAQRQSQILLRNEGGLLPLKGRKKIWLYGVDEAVAVSAGYVVVKDPSEADIALVRAATPFEKLHPFHFFGSRQHEGRLDFRADDPALVALKRAAAHVPVIAAVEMDRPAVLTALMPHAKAVLVNFGTSDVALFDIVSGRSPACGHLPFALPASMAAVERQRPDLSDDEEALFPKGAGLCLK</sequence>
<protein>
    <recommendedName>
        <fullName evidence="3">beta-glucosidase</fullName>
        <ecNumber evidence="3">3.2.1.21</ecNumber>
    </recommendedName>
</protein>
<evidence type="ECO:0000259" key="8">
    <source>
        <dbReference type="Pfam" id="PF00933"/>
    </source>
</evidence>
<dbReference type="InterPro" id="IPR036881">
    <property type="entry name" value="Glyco_hydro_3_C_sf"/>
</dbReference>
<comment type="similarity">
    <text evidence="2">Belongs to the glycosyl hydrolase 3 family.</text>
</comment>
<proteinExistence type="inferred from homology"/>
<dbReference type="PRINTS" id="PR00133">
    <property type="entry name" value="GLHYDRLASE3"/>
</dbReference>
<evidence type="ECO:0000256" key="3">
    <source>
        <dbReference type="ARBA" id="ARBA00012744"/>
    </source>
</evidence>
<evidence type="ECO:0000256" key="4">
    <source>
        <dbReference type="ARBA" id="ARBA00022729"/>
    </source>
</evidence>
<gene>
    <name evidence="9" type="ORF">MBESOW_P0503</name>
</gene>
<evidence type="ECO:0000256" key="7">
    <source>
        <dbReference type="SAM" id="SignalP"/>
    </source>
</evidence>
<dbReference type="STRING" id="1192759.GCA_000277525_03110"/>
<name>A0A401IXX0_SPHXE</name>
<dbReference type="Proteomes" id="UP000290975">
    <property type="component" value="Unassembled WGS sequence"/>
</dbReference>
<feature type="chain" id="PRO_5018966432" description="beta-glucosidase" evidence="7">
    <location>
        <begin position="30"/>
        <end position="647"/>
    </location>
</feature>
<dbReference type="InterPro" id="IPR001764">
    <property type="entry name" value="Glyco_hydro_3_N"/>
</dbReference>
<evidence type="ECO:0000256" key="2">
    <source>
        <dbReference type="ARBA" id="ARBA00005336"/>
    </source>
</evidence>
<keyword evidence="6" id="KW-0326">Glycosidase</keyword>
<accession>A0A401IXX0</accession>
<evidence type="ECO:0000313" key="10">
    <source>
        <dbReference type="Proteomes" id="UP000290975"/>
    </source>
</evidence>
<comment type="catalytic activity">
    <reaction evidence="1">
        <text>Hydrolysis of terminal, non-reducing beta-D-glucosyl residues with release of beta-D-glucose.</text>
        <dbReference type="EC" id="3.2.1.21"/>
    </reaction>
</comment>
<dbReference type="EMBL" id="BBQY01000001">
    <property type="protein sequence ID" value="GBH29250.1"/>
    <property type="molecule type" value="Genomic_DNA"/>
</dbReference>
<dbReference type="SUPFAM" id="SSF51445">
    <property type="entry name" value="(Trans)glycosidases"/>
    <property type="match status" value="1"/>
</dbReference>
<dbReference type="InterPro" id="IPR036962">
    <property type="entry name" value="Glyco_hydro_3_N_sf"/>
</dbReference>
<evidence type="ECO:0000256" key="1">
    <source>
        <dbReference type="ARBA" id="ARBA00000448"/>
    </source>
</evidence>
<feature type="domain" description="Glycoside hydrolase family 3 N-terminal" evidence="8">
    <location>
        <begin position="70"/>
        <end position="434"/>
    </location>
</feature>
<evidence type="ECO:0000256" key="5">
    <source>
        <dbReference type="ARBA" id="ARBA00022801"/>
    </source>
</evidence>
<dbReference type="Pfam" id="PF00933">
    <property type="entry name" value="Glyco_hydro_3"/>
    <property type="match status" value="1"/>
</dbReference>
<dbReference type="EC" id="3.2.1.21" evidence="3"/>
<keyword evidence="5" id="KW-0378">Hydrolase</keyword>
<dbReference type="AlphaFoldDB" id="A0A401IXX0"/>
<dbReference type="RefSeq" id="WP_262503523.1">
    <property type="nucleotide sequence ID" value="NZ_BBQY01000001.1"/>
</dbReference>
<evidence type="ECO:0000256" key="6">
    <source>
        <dbReference type="ARBA" id="ARBA00023295"/>
    </source>
</evidence>
<dbReference type="InterPro" id="IPR017853">
    <property type="entry name" value="GH"/>
</dbReference>
<keyword evidence="10" id="KW-1185">Reference proteome</keyword>
<dbReference type="Gene3D" id="3.20.20.300">
    <property type="entry name" value="Glycoside hydrolase, family 3, N-terminal domain"/>
    <property type="match status" value="1"/>
</dbReference>
<dbReference type="PANTHER" id="PTHR30620">
    <property type="entry name" value="PERIPLASMIC BETA-GLUCOSIDASE-RELATED"/>
    <property type="match status" value="1"/>
</dbReference>
<dbReference type="SUPFAM" id="SSF52279">
    <property type="entry name" value="Beta-D-glucan exohydrolase, C-terminal domain"/>
    <property type="match status" value="1"/>
</dbReference>
<organism evidence="9 10">
    <name type="scientific">Sphingobium xenophagum</name>
    <dbReference type="NCBI Taxonomy" id="121428"/>
    <lineage>
        <taxon>Bacteria</taxon>
        <taxon>Pseudomonadati</taxon>
        <taxon>Pseudomonadota</taxon>
        <taxon>Alphaproteobacteria</taxon>
        <taxon>Sphingomonadales</taxon>
        <taxon>Sphingomonadaceae</taxon>
        <taxon>Sphingobium</taxon>
    </lineage>
</organism>
<feature type="signal peptide" evidence="7">
    <location>
        <begin position="1"/>
        <end position="29"/>
    </location>
</feature>
<dbReference type="Gene3D" id="3.40.50.1700">
    <property type="entry name" value="Glycoside hydrolase family 3 C-terminal domain"/>
    <property type="match status" value="1"/>
</dbReference>
<evidence type="ECO:0000313" key="9">
    <source>
        <dbReference type="EMBL" id="GBH29250.1"/>
    </source>
</evidence>
<comment type="caution">
    <text evidence="9">The sequence shown here is derived from an EMBL/GenBank/DDBJ whole genome shotgun (WGS) entry which is preliminary data.</text>
</comment>
<dbReference type="InterPro" id="IPR051915">
    <property type="entry name" value="Cellulose_Degrad_GH3"/>
</dbReference>